<feature type="coiled-coil region" evidence="2">
    <location>
        <begin position="112"/>
        <end position="139"/>
    </location>
</feature>
<dbReference type="AlphaFoldDB" id="A0A7J7XHT4"/>
<dbReference type="CDD" id="cd23767">
    <property type="entry name" value="IQCD"/>
    <property type="match status" value="2"/>
</dbReference>
<sequence>MSLGTGDPASETGDDSLSAITFDSDFETKTKRKSGHKPPSTSPKSPYYCKPRTAASGRPPRTAANMPLGSRTPLTPQRLWLGSARQGLAPGTPVYREKEDMYDEIMDLKKSLHMQRSDADLLRTKLRRLEEENSRKDRQIEQLLDPSRGPDFVWTLGEKRPDAGWVINGLKQRVLRLEQQCKDKDSTISKLQADMKTTSLEEMRIVMETCYEEIHRLQTLLASSEPSGRKYDDLVLPSLLWGPSPWLRRPAGERKAGLRRQRKLSGALLSLSRSVQELTEENQSLKEDLDRVLSSSPTVARTKGCVEWSKPRLLRRIAELEKKIRSLESPPPQAPDGGRSDALALCVSSTWGHPQPRPEPQEDGERHQDSERQEDSERLRGALRSLKGERKALRAQLQERDLEVRQLLQAKADVEKELEEVRRGEEARRAREAALREEIQALTWKCQDLQAAKEAEEDDPTEGTTEAPEEPGPGPAGSPSPQHSEPGASEDSPSQPCACSEQQRHAAASTLQARWKVYRRQKREAALDEAATVLQAAFRGHLAREGLLASPACGPGPPSVPGLPSQSPPSPHPPSPVVQAEGDPRQEAAVTLIQSVFRAHLARVRHRTGALPAASTRSAIPATLSAPSPPAPPVAPAGQEDGEVSGGDAMEGPAPQPCPAEPPPSSAPWEDVSSDDSDEVIMAPALPTKRSPSLPPALGPCGRAAHGDALSAES</sequence>
<evidence type="ECO:0000256" key="3">
    <source>
        <dbReference type="SAM" id="MobiDB-lite"/>
    </source>
</evidence>
<feature type="region of interest" description="Disordered" evidence="3">
    <location>
        <begin position="411"/>
        <end position="432"/>
    </location>
</feature>
<evidence type="ECO:0000313" key="4">
    <source>
        <dbReference type="EMBL" id="KAF6348860.1"/>
    </source>
</evidence>
<dbReference type="InterPro" id="IPR052318">
    <property type="entry name" value="CellDiv_DevSignal_Domain"/>
</dbReference>
<dbReference type="EMBL" id="JABWUV010000006">
    <property type="protein sequence ID" value="KAF6348860.1"/>
    <property type="molecule type" value="Genomic_DNA"/>
</dbReference>
<feature type="compositionally biased region" description="Low complexity" evidence="3">
    <location>
        <begin position="37"/>
        <end position="51"/>
    </location>
</feature>
<dbReference type="Gene3D" id="1.20.5.190">
    <property type="match status" value="1"/>
</dbReference>
<feature type="compositionally biased region" description="Basic and acidic residues" evidence="3">
    <location>
        <begin position="359"/>
        <end position="379"/>
    </location>
</feature>
<dbReference type="PROSITE" id="PS50096">
    <property type="entry name" value="IQ"/>
    <property type="match status" value="2"/>
</dbReference>
<feature type="coiled-coil region" evidence="2">
    <location>
        <begin position="167"/>
        <end position="194"/>
    </location>
</feature>
<feature type="coiled-coil region" evidence="2">
    <location>
        <begin position="268"/>
        <end position="295"/>
    </location>
</feature>
<evidence type="ECO:0000256" key="2">
    <source>
        <dbReference type="SAM" id="Coils"/>
    </source>
</evidence>
<dbReference type="VEuPathDB" id="HostDB:GeneID_118657620"/>
<protein>
    <submittedName>
        <fullName evidence="4">IQ motif containing E</fullName>
    </submittedName>
</protein>
<dbReference type="PANTHER" id="PTHR22590:SF3">
    <property type="entry name" value="IQ DOMAIN-CONTAINING PROTEIN E"/>
    <property type="match status" value="1"/>
</dbReference>
<comment type="caution">
    <text evidence="4">The sequence shown here is derived from an EMBL/GenBank/DDBJ whole genome shotgun (WGS) entry which is preliminary data.</text>
</comment>
<evidence type="ECO:0000256" key="1">
    <source>
        <dbReference type="ARBA" id="ARBA00022737"/>
    </source>
</evidence>
<feature type="region of interest" description="Disordered" evidence="3">
    <location>
        <begin position="548"/>
        <end position="591"/>
    </location>
</feature>
<feature type="region of interest" description="Disordered" evidence="3">
    <location>
        <begin position="349"/>
        <end position="379"/>
    </location>
</feature>
<feature type="compositionally biased region" description="Pro residues" evidence="3">
    <location>
        <begin position="554"/>
        <end position="576"/>
    </location>
</feature>
<feature type="region of interest" description="Disordered" evidence="3">
    <location>
        <begin position="447"/>
        <end position="511"/>
    </location>
</feature>
<accession>A0A7J7XHT4</accession>
<dbReference type="Pfam" id="PF00612">
    <property type="entry name" value="IQ"/>
    <property type="match status" value="2"/>
</dbReference>
<keyword evidence="5" id="KW-1185">Reference proteome</keyword>
<evidence type="ECO:0000313" key="5">
    <source>
        <dbReference type="Proteomes" id="UP000527355"/>
    </source>
</evidence>
<feature type="compositionally biased region" description="Polar residues" evidence="3">
    <location>
        <begin position="491"/>
        <end position="501"/>
    </location>
</feature>
<keyword evidence="1" id="KW-0677">Repeat</keyword>
<keyword evidence="2" id="KW-0175">Coiled coil</keyword>
<organism evidence="4 5">
    <name type="scientific">Myotis myotis</name>
    <name type="common">Greater mouse-eared bat</name>
    <name type="synonym">Vespertilio myotis</name>
    <dbReference type="NCBI Taxonomy" id="51298"/>
    <lineage>
        <taxon>Eukaryota</taxon>
        <taxon>Metazoa</taxon>
        <taxon>Chordata</taxon>
        <taxon>Craniata</taxon>
        <taxon>Vertebrata</taxon>
        <taxon>Euteleostomi</taxon>
        <taxon>Mammalia</taxon>
        <taxon>Eutheria</taxon>
        <taxon>Laurasiatheria</taxon>
        <taxon>Chiroptera</taxon>
        <taxon>Yangochiroptera</taxon>
        <taxon>Vespertilionidae</taxon>
        <taxon>Myotis</taxon>
    </lineage>
</organism>
<gene>
    <name evidence="4" type="ORF">mMyoMyo1_006909</name>
</gene>
<dbReference type="InterPro" id="IPR000048">
    <property type="entry name" value="IQ_motif_EF-hand-BS"/>
</dbReference>
<dbReference type="PANTHER" id="PTHR22590">
    <property type="entry name" value="MYOSIN MOTOR DOMAIN-CONTAINING PROTEIN"/>
    <property type="match status" value="1"/>
</dbReference>
<feature type="compositionally biased region" description="Pro residues" evidence="3">
    <location>
        <begin position="654"/>
        <end position="666"/>
    </location>
</feature>
<name>A0A7J7XHT4_MYOMY</name>
<reference evidence="4 5" key="1">
    <citation type="journal article" date="2020" name="Nature">
        <title>Six reference-quality genomes reveal evolution of bat adaptations.</title>
        <authorList>
            <person name="Jebb D."/>
            <person name="Huang Z."/>
            <person name="Pippel M."/>
            <person name="Hughes G.M."/>
            <person name="Lavrichenko K."/>
            <person name="Devanna P."/>
            <person name="Winkler S."/>
            <person name="Jermiin L.S."/>
            <person name="Skirmuntt E.C."/>
            <person name="Katzourakis A."/>
            <person name="Burkitt-Gray L."/>
            <person name="Ray D.A."/>
            <person name="Sullivan K.A.M."/>
            <person name="Roscito J.G."/>
            <person name="Kirilenko B.M."/>
            <person name="Davalos L.M."/>
            <person name="Corthals A.P."/>
            <person name="Power M.L."/>
            <person name="Jones G."/>
            <person name="Ransome R.D."/>
            <person name="Dechmann D.K.N."/>
            <person name="Locatelli A.G."/>
            <person name="Puechmaille S.J."/>
            <person name="Fedrigo O."/>
            <person name="Jarvis E.D."/>
            <person name="Hiller M."/>
            <person name="Vernes S.C."/>
            <person name="Myers E.W."/>
            <person name="Teeling E.C."/>
        </authorList>
    </citation>
    <scope>NUCLEOTIDE SEQUENCE [LARGE SCALE GENOMIC DNA]</scope>
    <source>
        <strain evidence="4">MMyoMyo1</strain>
        <tissue evidence="4">Flight muscle</tissue>
    </source>
</reference>
<proteinExistence type="predicted"/>
<feature type="region of interest" description="Disordered" evidence="3">
    <location>
        <begin position="606"/>
        <end position="714"/>
    </location>
</feature>
<dbReference type="Proteomes" id="UP000527355">
    <property type="component" value="Unassembled WGS sequence"/>
</dbReference>
<dbReference type="SMART" id="SM00015">
    <property type="entry name" value="IQ"/>
    <property type="match status" value="2"/>
</dbReference>
<feature type="compositionally biased region" description="Basic and acidic residues" evidence="3">
    <location>
        <begin position="412"/>
        <end position="432"/>
    </location>
</feature>
<feature type="region of interest" description="Disordered" evidence="3">
    <location>
        <begin position="1"/>
        <end position="76"/>
    </location>
</feature>